<dbReference type="Proteomes" id="UP000030832">
    <property type="component" value="Unassembled WGS sequence"/>
</dbReference>
<dbReference type="Pfam" id="PF10646">
    <property type="entry name" value="Germane"/>
    <property type="match status" value="2"/>
</dbReference>
<feature type="signal peptide" evidence="2">
    <location>
        <begin position="1"/>
        <end position="29"/>
    </location>
</feature>
<keyword evidence="2" id="KW-0732">Signal</keyword>
<dbReference type="EMBL" id="JRJU01000005">
    <property type="protein sequence ID" value="KHF40990.1"/>
    <property type="molecule type" value="Genomic_DNA"/>
</dbReference>
<comment type="caution">
    <text evidence="4">The sequence shown here is derived from an EMBL/GenBank/DDBJ whole genome shotgun (WGS) entry which is preliminary data.</text>
</comment>
<feature type="domain" description="GerMN" evidence="3">
    <location>
        <begin position="107"/>
        <end position="197"/>
    </location>
</feature>
<proteinExistence type="predicted"/>
<feature type="chain" id="PRO_5038616904" evidence="2">
    <location>
        <begin position="30"/>
        <end position="365"/>
    </location>
</feature>
<evidence type="ECO:0000256" key="2">
    <source>
        <dbReference type="SAM" id="SignalP"/>
    </source>
</evidence>
<name>A0A0B0II73_9BACI</name>
<evidence type="ECO:0000313" key="5">
    <source>
        <dbReference type="Proteomes" id="UP000030832"/>
    </source>
</evidence>
<feature type="region of interest" description="Disordered" evidence="1">
    <location>
        <begin position="45"/>
        <end position="76"/>
    </location>
</feature>
<keyword evidence="5" id="KW-1185">Reference proteome</keyword>
<organism evidence="4 5">
    <name type="scientific">Halalkalibacter okhensis</name>
    <dbReference type="NCBI Taxonomy" id="333138"/>
    <lineage>
        <taxon>Bacteria</taxon>
        <taxon>Bacillati</taxon>
        <taxon>Bacillota</taxon>
        <taxon>Bacilli</taxon>
        <taxon>Bacillales</taxon>
        <taxon>Bacillaceae</taxon>
        <taxon>Halalkalibacter</taxon>
    </lineage>
</organism>
<dbReference type="eggNOG" id="COG5401">
    <property type="taxonomic scope" value="Bacteria"/>
</dbReference>
<dbReference type="InterPro" id="IPR019606">
    <property type="entry name" value="GerMN"/>
</dbReference>
<sequence length="365" mass="39436">MRKVLRKGVPILALTMLTMSACSFGSNEAANEMDTPPTNYVEENESLGLEEDPEEAVDEDAGKDEGEGTGEGEEATEDYVQRELYLIDSNGLVVPQTLDLPKTESVLKQSLEYLVDGGPVTELLPNGFRAVLPAGTKISVNLKEDGIAVADFSNEFKEYDANQEKQILEAITWTLTQFENVESVQININGYKQDTMPVGGTPIGEGVSRANGINLETGSVTDVVNSKGVTLYFLAENGENTYYVPVTRRVASNTESLTAAVEELLKGPSNESQLLTDFRQEVALLEEPSYENGTVTLNFNESLLSQNQSTAVSSEVLNMLALTLTEQTGIEKVAVQVNGDAEVLTESGEVAEPVSRPSLVNTGSY</sequence>
<accession>A0A0B0II73</accession>
<gene>
    <name evidence="4" type="ORF">LQ50_06275</name>
</gene>
<dbReference type="AlphaFoldDB" id="A0A0B0II73"/>
<evidence type="ECO:0000259" key="3">
    <source>
        <dbReference type="SMART" id="SM00909"/>
    </source>
</evidence>
<dbReference type="PROSITE" id="PS51257">
    <property type="entry name" value="PROKAR_LIPOPROTEIN"/>
    <property type="match status" value="1"/>
</dbReference>
<dbReference type="RefSeq" id="WP_034627042.1">
    <property type="nucleotide sequence ID" value="NZ_JRJU01000005.1"/>
</dbReference>
<protein>
    <submittedName>
        <fullName evidence="4">Sporulation protein</fullName>
    </submittedName>
</protein>
<feature type="domain" description="GerMN" evidence="3">
    <location>
        <begin position="257"/>
        <end position="346"/>
    </location>
</feature>
<dbReference type="OrthoDB" id="1715058at2"/>
<evidence type="ECO:0000256" key="1">
    <source>
        <dbReference type="SAM" id="MobiDB-lite"/>
    </source>
</evidence>
<evidence type="ECO:0000313" key="4">
    <source>
        <dbReference type="EMBL" id="KHF40990.1"/>
    </source>
</evidence>
<dbReference type="SMART" id="SM00909">
    <property type="entry name" value="Germane"/>
    <property type="match status" value="2"/>
</dbReference>
<reference evidence="4 5" key="1">
    <citation type="submission" date="2014-09" db="EMBL/GenBank/DDBJ databases">
        <title>Genome sequencing and annotation of Bacillus Okhensis strain Kh10-101T.</title>
        <authorList>
            <person name="Prakash J.S."/>
        </authorList>
    </citation>
    <scope>NUCLEOTIDE SEQUENCE [LARGE SCALE GENOMIC DNA]</scope>
    <source>
        <strain evidence="5">Kh10-101T</strain>
    </source>
</reference>
<dbReference type="STRING" id="333138.LQ50_06275"/>